<dbReference type="PRINTS" id="PR00983">
    <property type="entry name" value="TRNASYNTHCYS"/>
</dbReference>
<evidence type="ECO:0000256" key="1">
    <source>
        <dbReference type="ARBA" id="ARBA00005594"/>
    </source>
</evidence>
<keyword evidence="10" id="KW-0963">Cytoplasm</keyword>
<evidence type="ECO:0000256" key="7">
    <source>
        <dbReference type="ARBA" id="ARBA00022840"/>
    </source>
</evidence>
<dbReference type="PANTHER" id="PTHR10890">
    <property type="entry name" value="CYSTEINYL-TRNA SYNTHETASE"/>
    <property type="match status" value="1"/>
</dbReference>
<comment type="catalytic activity">
    <reaction evidence="10">
        <text>tRNA(Cys) + L-cysteine + ATP = L-cysteinyl-tRNA(Cys) + AMP + diphosphate</text>
        <dbReference type="Rhea" id="RHEA:17773"/>
        <dbReference type="Rhea" id="RHEA-COMP:9661"/>
        <dbReference type="Rhea" id="RHEA-COMP:9679"/>
        <dbReference type="ChEBI" id="CHEBI:30616"/>
        <dbReference type="ChEBI" id="CHEBI:33019"/>
        <dbReference type="ChEBI" id="CHEBI:35235"/>
        <dbReference type="ChEBI" id="CHEBI:78442"/>
        <dbReference type="ChEBI" id="CHEBI:78517"/>
        <dbReference type="ChEBI" id="CHEBI:456215"/>
        <dbReference type="EC" id="6.1.1.16"/>
    </reaction>
</comment>
<evidence type="ECO:0000256" key="6">
    <source>
        <dbReference type="ARBA" id="ARBA00022833"/>
    </source>
</evidence>
<feature type="binding site" evidence="10">
    <location>
        <position position="296"/>
    </location>
    <ligand>
        <name>ATP</name>
        <dbReference type="ChEBI" id="CHEBI:30616"/>
    </ligand>
</feature>
<proteinExistence type="inferred from homology"/>
<feature type="short sequence motif" description="'HIGH' region" evidence="10">
    <location>
        <begin position="36"/>
        <end position="46"/>
    </location>
</feature>
<accession>A0A6M7TKR4</accession>
<dbReference type="GO" id="GO:0005829">
    <property type="term" value="C:cytosol"/>
    <property type="evidence" value="ECO:0007669"/>
    <property type="project" value="TreeGrafter"/>
</dbReference>
<keyword evidence="5 10" id="KW-0547">Nucleotide-binding</keyword>
<dbReference type="AlphaFoldDB" id="A0A6M7TKR4"/>
<evidence type="ECO:0000256" key="9">
    <source>
        <dbReference type="ARBA" id="ARBA00023146"/>
    </source>
</evidence>
<dbReference type="PANTHER" id="PTHR10890:SF3">
    <property type="entry name" value="CYSTEINE--TRNA LIGASE, CYTOPLASMIC"/>
    <property type="match status" value="1"/>
</dbReference>
<comment type="subcellular location">
    <subcellularLocation>
        <location evidence="10">Cytoplasm</location>
    </subcellularLocation>
</comment>
<evidence type="ECO:0000256" key="8">
    <source>
        <dbReference type="ARBA" id="ARBA00022917"/>
    </source>
</evidence>
<dbReference type="SUPFAM" id="SSF52374">
    <property type="entry name" value="Nucleotidylyl transferase"/>
    <property type="match status" value="1"/>
</dbReference>
<sequence>MSDASQGLRLYNTLTRTKENFVPIDALNVRMYVCGPTVYDFAHIGNARPVIVFDVLFRLLRHLYGQAHVTYVRNITDVDDKINARALRDFGSEISAGKLSLNEAIRRVTEKTADQFHRDVATLGCLEPTVEPRATEFVEPRADGKADMITLIQSLIKRGHAYVAAGEVLFDTASMPDYGQLSKRNLDEQQAGARVAVDAHKKNPGDFVLWKLSSPEEPGWQSPWGRGRPGWHIECSAMSAAYLGEVFDIHGGGLDLIFPHHENEIAQSRCAHGTSVMANVWMHNGFLQVEGQKMSKSLGNFYSIHELLETKTFGGRNWPGEVLRLAMLMTHYREPIDFSVRKLEEAENTLRKWKRAADLAPAAGQLPVEVISALSDDLATYTAFQVLTQLAGEAAEGNEAAAALKASLLFLGFDVASAKVDEDKIAKAIANRLALIAAKNWAEADRIRDELLAQGVQLKDGKDPATGERVTTWEVKR</sequence>
<dbReference type="GO" id="GO:0005524">
    <property type="term" value="F:ATP binding"/>
    <property type="evidence" value="ECO:0007669"/>
    <property type="project" value="UniProtKB-UniRule"/>
</dbReference>
<evidence type="ECO:0000256" key="3">
    <source>
        <dbReference type="ARBA" id="ARBA00022598"/>
    </source>
</evidence>
<gene>
    <name evidence="10" type="primary">cysS</name>
    <name evidence="11" type="ORF">D3242_19900</name>
</gene>
<evidence type="ECO:0000256" key="10">
    <source>
        <dbReference type="HAMAP-Rule" id="MF_00041"/>
    </source>
</evidence>
<keyword evidence="12" id="KW-1185">Reference proteome</keyword>
<evidence type="ECO:0000313" key="12">
    <source>
        <dbReference type="Proteomes" id="UP000275530"/>
    </source>
</evidence>
<comment type="similarity">
    <text evidence="1 10">Belongs to the class-I aminoacyl-tRNA synthetase family.</text>
</comment>
<dbReference type="GO" id="GO:0004817">
    <property type="term" value="F:cysteine-tRNA ligase activity"/>
    <property type="evidence" value="ECO:0007669"/>
    <property type="project" value="UniProtKB-UniRule"/>
</dbReference>
<dbReference type="InterPro" id="IPR009080">
    <property type="entry name" value="tRNAsynth_Ia_anticodon-bd"/>
</dbReference>
<dbReference type="SUPFAM" id="SSF47323">
    <property type="entry name" value="Anticodon-binding domain of a subclass of class I aminoacyl-tRNA synthetases"/>
    <property type="match status" value="1"/>
</dbReference>
<feature type="binding site" evidence="10">
    <location>
        <position position="34"/>
    </location>
    <ligand>
        <name>Zn(2+)</name>
        <dbReference type="ChEBI" id="CHEBI:29105"/>
    </ligand>
</feature>
<feature type="binding site" evidence="10">
    <location>
        <position position="235"/>
    </location>
    <ligand>
        <name>Zn(2+)</name>
        <dbReference type="ChEBI" id="CHEBI:29105"/>
    </ligand>
</feature>
<evidence type="ECO:0000256" key="5">
    <source>
        <dbReference type="ARBA" id="ARBA00022741"/>
    </source>
</evidence>
<dbReference type="NCBIfam" id="TIGR00435">
    <property type="entry name" value="cysS"/>
    <property type="match status" value="1"/>
</dbReference>
<dbReference type="Proteomes" id="UP000275530">
    <property type="component" value="Unassembled WGS sequence"/>
</dbReference>
<keyword evidence="6 10" id="KW-0862">Zinc</keyword>
<feature type="short sequence motif" description="'KMSKS' region" evidence="10">
    <location>
        <begin position="293"/>
        <end position="297"/>
    </location>
</feature>
<keyword evidence="7 10" id="KW-0067">ATP-binding</keyword>
<name>A0A6M7TKR4_9HYPH</name>
<dbReference type="EC" id="6.1.1.16" evidence="10"/>
<dbReference type="InterPro" id="IPR015803">
    <property type="entry name" value="Cys-tRNA-ligase"/>
</dbReference>
<keyword evidence="4 10" id="KW-0479">Metal-binding</keyword>
<evidence type="ECO:0000256" key="4">
    <source>
        <dbReference type="ARBA" id="ARBA00022723"/>
    </source>
</evidence>
<dbReference type="GO" id="GO:0008270">
    <property type="term" value="F:zinc ion binding"/>
    <property type="evidence" value="ECO:0007669"/>
    <property type="project" value="UniProtKB-UniRule"/>
</dbReference>
<dbReference type="RefSeq" id="WP_064985003.1">
    <property type="nucleotide sequence ID" value="NZ_CP033507.1"/>
</dbReference>
<comment type="caution">
    <text evidence="11">The sequence shown here is derived from an EMBL/GenBank/DDBJ whole genome shotgun (WGS) entry which is preliminary data.</text>
</comment>
<dbReference type="EMBL" id="QZXA01000007">
    <property type="protein sequence ID" value="RJT32431.1"/>
    <property type="molecule type" value="Genomic_DNA"/>
</dbReference>
<feature type="binding site" evidence="10">
    <location>
        <position position="260"/>
    </location>
    <ligand>
        <name>Zn(2+)</name>
        <dbReference type="ChEBI" id="CHEBI:29105"/>
    </ligand>
</feature>
<keyword evidence="8 10" id="KW-0648">Protein biosynthesis</keyword>
<comment type="subunit">
    <text evidence="2 10">Monomer.</text>
</comment>
<keyword evidence="3 10" id="KW-0436">Ligase</keyword>
<dbReference type="Pfam" id="PF01406">
    <property type="entry name" value="tRNA-synt_1e"/>
    <property type="match status" value="1"/>
</dbReference>
<feature type="binding site" evidence="10">
    <location>
        <position position="264"/>
    </location>
    <ligand>
        <name>Zn(2+)</name>
        <dbReference type="ChEBI" id="CHEBI:29105"/>
    </ligand>
</feature>
<dbReference type="InterPro" id="IPR014729">
    <property type="entry name" value="Rossmann-like_a/b/a_fold"/>
</dbReference>
<evidence type="ECO:0000313" key="11">
    <source>
        <dbReference type="EMBL" id="RJT32431.1"/>
    </source>
</evidence>
<dbReference type="HAMAP" id="MF_00041">
    <property type="entry name" value="Cys_tRNA_synth"/>
    <property type="match status" value="1"/>
</dbReference>
<protein>
    <recommendedName>
        <fullName evidence="10">Cysteine--tRNA ligase</fullName>
        <ecNumber evidence="10">6.1.1.16</ecNumber>
    </recommendedName>
    <alternativeName>
        <fullName evidence="10">Cysteinyl-tRNA synthetase</fullName>
        <shortName evidence="10">CysRS</shortName>
    </alternativeName>
</protein>
<organism evidence="11 12">
    <name type="scientific">Mesorhizobium jarvisii</name>
    <dbReference type="NCBI Taxonomy" id="1777867"/>
    <lineage>
        <taxon>Bacteria</taxon>
        <taxon>Pseudomonadati</taxon>
        <taxon>Pseudomonadota</taxon>
        <taxon>Alphaproteobacteria</taxon>
        <taxon>Hyphomicrobiales</taxon>
        <taxon>Phyllobacteriaceae</taxon>
        <taxon>Mesorhizobium</taxon>
    </lineage>
</organism>
<keyword evidence="9 10" id="KW-0030">Aminoacyl-tRNA synthetase</keyword>
<dbReference type="Gene3D" id="3.40.50.620">
    <property type="entry name" value="HUPs"/>
    <property type="match status" value="1"/>
</dbReference>
<reference evidence="11 12" key="1">
    <citation type="submission" date="2018-09" db="EMBL/GenBank/DDBJ databases">
        <title>Mesorhizobium carmichaelinearum sp. nov. isolated from Carmichaelinea spp. root nodules in New Zealand.</title>
        <authorList>
            <person name="De Meyer S.E."/>
        </authorList>
    </citation>
    <scope>NUCLEOTIDE SEQUENCE [LARGE SCALE GENOMIC DNA]</scope>
    <source>
        <strain evidence="11 12">LMG 28313</strain>
    </source>
</reference>
<dbReference type="CDD" id="cd00672">
    <property type="entry name" value="CysRS_core"/>
    <property type="match status" value="1"/>
</dbReference>
<dbReference type="InterPro" id="IPR024909">
    <property type="entry name" value="Cys-tRNA/MSH_ligase"/>
</dbReference>
<evidence type="ECO:0000256" key="2">
    <source>
        <dbReference type="ARBA" id="ARBA00011245"/>
    </source>
</evidence>
<dbReference type="GO" id="GO:0006423">
    <property type="term" value="P:cysteinyl-tRNA aminoacylation"/>
    <property type="evidence" value="ECO:0007669"/>
    <property type="project" value="UniProtKB-UniRule"/>
</dbReference>
<comment type="cofactor">
    <cofactor evidence="10">
        <name>Zn(2+)</name>
        <dbReference type="ChEBI" id="CHEBI:29105"/>
    </cofactor>
    <text evidence="10">Binds 1 zinc ion per subunit.</text>
</comment>
<dbReference type="InterPro" id="IPR032678">
    <property type="entry name" value="tRNA-synt_1_cat_dom"/>
</dbReference>